<name>A0ABT7E0N6_9NEIS</name>
<organism evidence="1 2">
    <name type="scientific">Parachitinimonas caeni</name>
    <dbReference type="NCBI Taxonomy" id="3031301"/>
    <lineage>
        <taxon>Bacteria</taxon>
        <taxon>Pseudomonadati</taxon>
        <taxon>Pseudomonadota</taxon>
        <taxon>Betaproteobacteria</taxon>
        <taxon>Neisseriales</taxon>
        <taxon>Chitinibacteraceae</taxon>
        <taxon>Parachitinimonas</taxon>
    </lineage>
</organism>
<evidence type="ECO:0000313" key="2">
    <source>
        <dbReference type="Proteomes" id="UP001172778"/>
    </source>
</evidence>
<sequence>MLSTEQWKQVEAELSYLPGRVSLRADGYHVDARVIQMGRRVCILVWVDGRGDGEWMQGAAEQPRKFWFERKRFLHSKAERDDAAKQARKRGTSQLWKAYLQKIVTRTYSMWTPEWGSPRSFTRHLRRSCQHVELVSLGYCTER</sequence>
<dbReference type="Proteomes" id="UP001172778">
    <property type="component" value="Unassembled WGS sequence"/>
</dbReference>
<reference evidence="1" key="1">
    <citation type="submission" date="2023-03" db="EMBL/GenBank/DDBJ databases">
        <title>Chitinimonas shenzhenensis gen. nov., sp. nov., a novel member of family Burkholderiaceae isolated from activated sludge collected in Shen Zhen, China.</title>
        <authorList>
            <person name="Wang X."/>
        </authorList>
    </citation>
    <scope>NUCLEOTIDE SEQUENCE</scope>
    <source>
        <strain evidence="1">DQS-5</strain>
    </source>
</reference>
<protein>
    <recommendedName>
        <fullName evidence="3">Transposase</fullName>
    </recommendedName>
</protein>
<dbReference type="EMBL" id="JARRAF010000010">
    <property type="protein sequence ID" value="MDK2124467.1"/>
    <property type="molecule type" value="Genomic_DNA"/>
</dbReference>
<accession>A0ABT7E0N6</accession>
<evidence type="ECO:0000313" key="1">
    <source>
        <dbReference type="EMBL" id="MDK2124467.1"/>
    </source>
</evidence>
<dbReference type="RefSeq" id="WP_284100780.1">
    <property type="nucleotide sequence ID" value="NZ_JARRAF010000010.1"/>
</dbReference>
<gene>
    <name evidence="1" type="ORF">PZA18_10425</name>
</gene>
<proteinExistence type="predicted"/>
<evidence type="ECO:0008006" key="3">
    <source>
        <dbReference type="Google" id="ProtNLM"/>
    </source>
</evidence>
<comment type="caution">
    <text evidence="1">The sequence shown here is derived from an EMBL/GenBank/DDBJ whole genome shotgun (WGS) entry which is preliminary data.</text>
</comment>
<keyword evidence="2" id="KW-1185">Reference proteome</keyword>